<evidence type="ECO:0000313" key="4">
    <source>
        <dbReference type="Proteomes" id="UP000092716"/>
    </source>
</evidence>
<feature type="compositionally biased region" description="Basic residues" evidence="1">
    <location>
        <begin position="535"/>
        <end position="545"/>
    </location>
</feature>
<feature type="compositionally biased region" description="Polar residues" evidence="1">
    <location>
        <begin position="1061"/>
        <end position="1074"/>
    </location>
</feature>
<feature type="compositionally biased region" description="Low complexity" evidence="1">
    <location>
        <begin position="337"/>
        <end position="349"/>
    </location>
</feature>
<feature type="region of interest" description="Disordered" evidence="1">
    <location>
        <begin position="505"/>
        <end position="606"/>
    </location>
</feature>
<keyword evidence="4" id="KW-1185">Reference proteome</keyword>
<reference evidence="4" key="1">
    <citation type="submission" date="2016-06" db="EMBL/GenBank/DDBJ databases">
        <title>First high quality genome sequence of Plasmodium coatneyi using continuous long reads from single molecule, real-time sequencing.</title>
        <authorList>
            <person name="Chien J.-T."/>
            <person name="Pakala S.B."/>
            <person name="Geraldo J.A."/>
            <person name="Lapp S.A."/>
            <person name="Barnwell J.W."/>
            <person name="Kissinger J.C."/>
            <person name="Galinski M.R."/>
            <person name="Humphrey J.C."/>
        </authorList>
    </citation>
    <scope>NUCLEOTIDE SEQUENCE [LARGE SCALE GENOMIC DNA]</scope>
    <source>
        <strain evidence="4">Hackeri</strain>
    </source>
</reference>
<feature type="domain" description="VPS9" evidence="2">
    <location>
        <begin position="970"/>
        <end position="1171"/>
    </location>
</feature>
<dbReference type="EMBL" id="CP016243">
    <property type="protein sequence ID" value="ANQ06853.1"/>
    <property type="molecule type" value="Genomic_DNA"/>
</dbReference>
<feature type="compositionally biased region" description="Basic and acidic residues" evidence="1">
    <location>
        <begin position="525"/>
        <end position="534"/>
    </location>
</feature>
<feature type="region of interest" description="Disordered" evidence="1">
    <location>
        <begin position="242"/>
        <end position="264"/>
    </location>
</feature>
<dbReference type="OrthoDB" id="300289at2759"/>
<dbReference type="VEuPathDB" id="PlasmoDB:PCOAH_00011510"/>
<feature type="compositionally biased region" description="Polar residues" evidence="1">
    <location>
        <begin position="324"/>
        <end position="336"/>
    </location>
</feature>
<dbReference type="Proteomes" id="UP000092716">
    <property type="component" value="Chromosome 5"/>
</dbReference>
<feature type="compositionally biased region" description="Basic and acidic residues" evidence="1">
    <location>
        <begin position="575"/>
        <end position="592"/>
    </location>
</feature>
<evidence type="ECO:0000259" key="2">
    <source>
        <dbReference type="PROSITE" id="PS51205"/>
    </source>
</evidence>
<feature type="region of interest" description="Disordered" evidence="1">
    <location>
        <begin position="277"/>
        <end position="452"/>
    </location>
</feature>
<dbReference type="InterPro" id="IPR003123">
    <property type="entry name" value="VPS9"/>
</dbReference>
<feature type="compositionally biased region" description="Basic and acidic residues" evidence="1">
    <location>
        <begin position="702"/>
        <end position="716"/>
    </location>
</feature>
<evidence type="ECO:0000256" key="1">
    <source>
        <dbReference type="SAM" id="MobiDB-lite"/>
    </source>
</evidence>
<dbReference type="RefSeq" id="XP_019913548.1">
    <property type="nucleotide sequence ID" value="XM_020057960.1"/>
</dbReference>
<dbReference type="PANTHER" id="PTHR23101">
    <property type="entry name" value="RAB GDP/GTP EXCHANGE FACTOR"/>
    <property type="match status" value="1"/>
</dbReference>
<feature type="region of interest" description="Disordered" evidence="1">
    <location>
        <begin position="17"/>
        <end position="37"/>
    </location>
</feature>
<feature type="region of interest" description="Disordered" evidence="1">
    <location>
        <begin position="83"/>
        <end position="121"/>
    </location>
</feature>
<name>A0A1B1DVP2_9APIC</name>
<feature type="region of interest" description="Disordered" evidence="1">
    <location>
        <begin position="1046"/>
        <end position="1075"/>
    </location>
</feature>
<proteinExistence type="predicted"/>
<dbReference type="Pfam" id="PF02204">
    <property type="entry name" value="VPS9"/>
    <property type="match status" value="1"/>
</dbReference>
<feature type="compositionally biased region" description="Basic and acidic residues" evidence="1">
    <location>
        <begin position="26"/>
        <end position="37"/>
    </location>
</feature>
<protein>
    <recommendedName>
        <fullName evidence="2">VPS9 domain-containing protein</fullName>
    </recommendedName>
</protein>
<feature type="compositionally biased region" description="Low complexity" evidence="1">
    <location>
        <begin position="396"/>
        <end position="405"/>
    </location>
</feature>
<feature type="compositionally biased region" description="Polar residues" evidence="1">
    <location>
        <begin position="510"/>
        <end position="520"/>
    </location>
</feature>
<dbReference type="SUPFAM" id="SSF109993">
    <property type="entry name" value="VPS9 domain"/>
    <property type="match status" value="1"/>
</dbReference>
<feature type="compositionally biased region" description="Basic and acidic residues" evidence="1">
    <location>
        <begin position="350"/>
        <end position="369"/>
    </location>
</feature>
<feature type="compositionally biased region" description="Polar residues" evidence="1">
    <location>
        <begin position="380"/>
        <end position="395"/>
    </location>
</feature>
<accession>A0A1B1DVP2</accession>
<dbReference type="GO" id="GO:0005829">
    <property type="term" value="C:cytosol"/>
    <property type="evidence" value="ECO:0007669"/>
    <property type="project" value="TreeGrafter"/>
</dbReference>
<dbReference type="GO" id="GO:0030139">
    <property type="term" value="C:endocytic vesicle"/>
    <property type="evidence" value="ECO:0007669"/>
    <property type="project" value="TreeGrafter"/>
</dbReference>
<feature type="compositionally biased region" description="Polar residues" evidence="1">
    <location>
        <begin position="755"/>
        <end position="766"/>
    </location>
</feature>
<dbReference type="InterPro" id="IPR037191">
    <property type="entry name" value="VPS9_dom_sf"/>
</dbReference>
<gene>
    <name evidence="3" type="ORF">PCOAH_00011510</name>
</gene>
<dbReference type="SMART" id="SM00167">
    <property type="entry name" value="VPS9"/>
    <property type="match status" value="1"/>
</dbReference>
<dbReference type="GeneID" id="30907877"/>
<feature type="region of interest" description="Disordered" evidence="1">
    <location>
        <begin position="693"/>
        <end position="784"/>
    </location>
</feature>
<dbReference type="PROSITE" id="PS51205">
    <property type="entry name" value="VPS9"/>
    <property type="match status" value="1"/>
</dbReference>
<dbReference type="GO" id="GO:0031267">
    <property type="term" value="F:small GTPase binding"/>
    <property type="evidence" value="ECO:0007669"/>
    <property type="project" value="TreeGrafter"/>
</dbReference>
<dbReference type="KEGG" id="pcot:PCOAH_00011510"/>
<dbReference type="GO" id="GO:0005085">
    <property type="term" value="F:guanyl-nucleotide exchange factor activity"/>
    <property type="evidence" value="ECO:0007669"/>
    <property type="project" value="InterPro"/>
</dbReference>
<feature type="compositionally biased region" description="Low complexity" evidence="1">
    <location>
        <begin position="439"/>
        <end position="450"/>
    </location>
</feature>
<dbReference type="InterPro" id="IPR045046">
    <property type="entry name" value="Vps9-like"/>
</dbReference>
<evidence type="ECO:0000313" key="3">
    <source>
        <dbReference type="EMBL" id="ANQ06853.1"/>
    </source>
</evidence>
<dbReference type="GO" id="GO:0016192">
    <property type="term" value="P:vesicle-mediated transport"/>
    <property type="evidence" value="ECO:0007669"/>
    <property type="project" value="InterPro"/>
</dbReference>
<feature type="region of interest" description="Disordered" evidence="1">
    <location>
        <begin position="803"/>
        <end position="854"/>
    </location>
</feature>
<organism evidence="3 4">
    <name type="scientific">Plasmodium coatneyi</name>
    <dbReference type="NCBI Taxonomy" id="208452"/>
    <lineage>
        <taxon>Eukaryota</taxon>
        <taxon>Sar</taxon>
        <taxon>Alveolata</taxon>
        <taxon>Apicomplexa</taxon>
        <taxon>Aconoidasida</taxon>
        <taxon>Haemosporida</taxon>
        <taxon>Plasmodiidae</taxon>
        <taxon>Plasmodium</taxon>
    </lineage>
</organism>
<feature type="compositionally biased region" description="Polar residues" evidence="1">
    <location>
        <begin position="242"/>
        <end position="251"/>
    </location>
</feature>
<sequence>MYSRNYLCEDDEWGVEEGQGLPSHITEGERKGSKVTREKAEKAELVADEVNGGDFFCDHLEGTHGKAPQLGSIEYVSSGSEAKLVRGSSKQSLPRGENHSSRRHVSVRHASMQSGTSMRCATERNSSGSILWFDSNDSVRSQGGRKIKEKQKGERINQAVDHATDVLTKDHGRLHQVKEKMNSSFDLWESSNSVGHPEGEVQQLEEDLLLKGKTNLYNYKFSTEGEASSEGDQRENWGELNQCSELNSGGSHHQGGKHTNVRMRSQDVCHADYVNGKRRESCEENSSNWSEPPTGAVRTKKENSHVFIKQKQMNEVDPSGRRGLSSTHRNQAKKTPSSGSLHNSNMSSHQTDHPKEGEKKITQSKKEGVSVKGGNRLMRSISTTLSERSGRQNRQSSVIMSSSSSRGDDLGGSQRPFPGADSKGATAKVNTKMKKKKNNNSNSSNRSNNNLVFLSDDEGSVLDTTAVSEESKFFHEIKAYLNYKSRVGTLDEEDATHEDDALHLDDASSEVPTQRGNNNPLEWDIQVKRSENAAKRRSASRKKQPARQSLPAEGETVSKMGSCSSSGDIVPKLNAGERHTNPTSHQRSDGGKRISQNVGEEEEGGHVAKHYSEVNAGGVNPPKEHTKLTPRREKVERIDGMIDLSEETKKTLHSVEYLEHIGRERTGSHLPHGRIESPPLIDLTLAEETNRGECRGVAPSAHVRDGDKLSSEELGKKSNGSRYSPERNVIGRKDDNTPDSFDTEQVEQHPPPTDGSANSVGNNAGEVSSLPGGENGPRIRFPFPQRGKKFKDIFISFIRRGDAGRSNEVGTNHQEGRSPDDGSNGQVPLEREMTKEATQTGEADEAEEGEEKNTKMVKEAGDISFEANSPGRKKPNTLYNNFLESLKHPSCRNVIDKVRIFIQRFPKNVSREVAANKIHEFINETQPILLNCHIYKSVNKYQANVIIEGYEKFLLQKLHPYVYRMDPKDKDEDEKIYTKINCLQWVELKHLEIAEDIQLDRLKQAQAELLRIQKMRAPNDKLIMVLNCCRVVTSAVYAAKKNSKRRMQGGKQHGLDKQNDPVVTQENAETTVESDAQDMQCDGAELGISKAESDVVKAELDDDELLPCADEVLPVLIYVIIKTNPPELISNIAYIQSFRHPNHFVSEEAYSFTQFCSGVEFIKELGKSTFLNIPEEEYKKKVSQAEQFYLDEVKESNKKLQEAAGKLTSFIKLSNEKKLCVNVINKIEDLQLRFEGEDNFNALTVSKLADMFEEYKMLVRLKNEILRDMQEHEQAVSAGDA</sequence>
<dbReference type="Gene3D" id="1.10.246.120">
    <property type="match status" value="1"/>
</dbReference>
<feature type="compositionally biased region" description="Polar residues" evidence="1">
    <location>
        <begin position="111"/>
        <end position="121"/>
    </location>
</feature>
<dbReference type="Gene3D" id="1.20.1050.80">
    <property type="entry name" value="VPS9 domain"/>
    <property type="match status" value="1"/>
</dbReference>
<dbReference type="PANTHER" id="PTHR23101:SF25">
    <property type="entry name" value="GTPASE-ACTIVATING PROTEIN AND VPS9 DOMAIN-CONTAINING PROTEIN 1"/>
    <property type="match status" value="1"/>
</dbReference>